<name>S3D0Q6_GLAL2</name>
<dbReference type="OrthoDB" id="1022638at2759"/>
<dbReference type="InterPro" id="IPR011333">
    <property type="entry name" value="SKP1/BTB/POZ_sf"/>
</dbReference>
<dbReference type="KEGG" id="glz:GLAREA_12194"/>
<dbReference type="EMBL" id="KE145360">
    <property type="protein sequence ID" value="EPE32112.1"/>
    <property type="molecule type" value="Genomic_DNA"/>
</dbReference>
<dbReference type="CDD" id="cd18186">
    <property type="entry name" value="BTB_POZ_ZBTB_KLHL-like"/>
    <property type="match status" value="1"/>
</dbReference>
<evidence type="ECO:0000259" key="1">
    <source>
        <dbReference type="PROSITE" id="PS50097"/>
    </source>
</evidence>
<feature type="domain" description="BTB" evidence="1">
    <location>
        <begin position="17"/>
        <end position="88"/>
    </location>
</feature>
<gene>
    <name evidence="2" type="ORF">GLAREA_12194</name>
</gene>
<evidence type="ECO:0000313" key="2">
    <source>
        <dbReference type="EMBL" id="EPE32112.1"/>
    </source>
</evidence>
<dbReference type="GeneID" id="19471235"/>
<keyword evidence="3" id="KW-1185">Reference proteome</keyword>
<organism evidence="2 3">
    <name type="scientific">Glarea lozoyensis (strain ATCC 20868 / MF5171)</name>
    <dbReference type="NCBI Taxonomy" id="1116229"/>
    <lineage>
        <taxon>Eukaryota</taxon>
        <taxon>Fungi</taxon>
        <taxon>Dikarya</taxon>
        <taxon>Ascomycota</taxon>
        <taxon>Pezizomycotina</taxon>
        <taxon>Leotiomycetes</taxon>
        <taxon>Helotiales</taxon>
        <taxon>Helotiaceae</taxon>
        <taxon>Glarea</taxon>
    </lineage>
</organism>
<dbReference type="SUPFAM" id="SSF54695">
    <property type="entry name" value="POZ domain"/>
    <property type="match status" value="1"/>
</dbReference>
<accession>S3D0Q6</accession>
<dbReference type="HOGENOM" id="CLU_882939_0_0_1"/>
<dbReference type="PROSITE" id="PS50097">
    <property type="entry name" value="BTB"/>
    <property type="match status" value="1"/>
</dbReference>
<dbReference type="RefSeq" id="XP_008081167.1">
    <property type="nucleotide sequence ID" value="XM_008082976.1"/>
</dbReference>
<dbReference type="Gene3D" id="3.30.710.10">
    <property type="entry name" value="Potassium Channel Kv1.1, Chain A"/>
    <property type="match status" value="1"/>
</dbReference>
<sequence>MATCDSVKKHSLAENPGKVIIKFRVGTADAKEIFHIHKAILERCTTKFNGDMRSSLASGKPVVIGNVCAHVFRQFRKYLYNGTVDKAPSKATFKVNYPININPERYEKDLQIEYERGVSELACFYKFAEDHDISDLMNTIADALQDSVYESGAGLSAFMNDHIIAKSNKGSKLREMCVASDVLTLIDNCSQHRQRLMLMCITVPDYFEMMMKWMSGNFNLMGRHYEAKFHPNKNLEGFSVFNRAKVCPCLFHVHAKPTEAHPGHKDCPVASAGCGHRKSEMNNSIIDPIIRVMSAHFGNGPDGESDSDVDMSSHH</sequence>
<reference evidence="2 3" key="1">
    <citation type="journal article" date="2013" name="BMC Genomics">
        <title>Genomics-driven discovery of the pneumocandin biosynthetic gene cluster in the fungus Glarea lozoyensis.</title>
        <authorList>
            <person name="Chen L."/>
            <person name="Yue Q."/>
            <person name="Zhang X."/>
            <person name="Xiang M."/>
            <person name="Wang C."/>
            <person name="Li S."/>
            <person name="Che Y."/>
            <person name="Ortiz-Lopez F.J."/>
            <person name="Bills G.F."/>
            <person name="Liu X."/>
            <person name="An Z."/>
        </authorList>
    </citation>
    <scope>NUCLEOTIDE SEQUENCE [LARGE SCALE GENOMIC DNA]</scope>
    <source>
        <strain evidence="3">ATCC 20868 / MF5171</strain>
    </source>
</reference>
<protein>
    <submittedName>
        <fullName evidence="2">POZ</fullName>
    </submittedName>
</protein>
<proteinExistence type="predicted"/>
<dbReference type="Proteomes" id="UP000016922">
    <property type="component" value="Unassembled WGS sequence"/>
</dbReference>
<dbReference type="InterPro" id="IPR000210">
    <property type="entry name" value="BTB/POZ_dom"/>
</dbReference>
<evidence type="ECO:0000313" key="3">
    <source>
        <dbReference type="Proteomes" id="UP000016922"/>
    </source>
</evidence>
<dbReference type="AlphaFoldDB" id="S3D0Q6"/>